<accession>A0A6A4H2S3</accession>
<keyword evidence="3" id="KW-1185">Reference proteome</keyword>
<feature type="compositionally biased region" description="Basic and acidic residues" evidence="1">
    <location>
        <begin position="1"/>
        <end position="23"/>
    </location>
</feature>
<evidence type="ECO:0000256" key="1">
    <source>
        <dbReference type="SAM" id="MobiDB-lite"/>
    </source>
</evidence>
<feature type="region of interest" description="Disordered" evidence="1">
    <location>
        <begin position="1"/>
        <end position="24"/>
    </location>
</feature>
<feature type="compositionally biased region" description="Low complexity" evidence="1">
    <location>
        <begin position="89"/>
        <end position="98"/>
    </location>
</feature>
<dbReference type="Proteomes" id="UP000799118">
    <property type="component" value="Unassembled WGS sequence"/>
</dbReference>
<feature type="compositionally biased region" description="Low complexity" evidence="1">
    <location>
        <begin position="107"/>
        <end position="120"/>
    </location>
</feature>
<feature type="region of interest" description="Disordered" evidence="1">
    <location>
        <begin position="87"/>
        <end position="120"/>
    </location>
</feature>
<proteinExistence type="predicted"/>
<dbReference type="EMBL" id="ML769617">
    <property type="protein sequence ID" value="KAE9391635.1"/>
    <property type="molecule type" value="Genomic_DNA"/>
</dbReference>
<organism evidence="2 3">
    <name type="scientific">Gymnopus androsaceus JB14</name>
    <dbReference type="NCBI Taxonomy" id="1447944"/>
    <lineage>
        <taxon>Eukaryota</taxon>
        <taxon>Fungi</taxon>
        <taxon>Dikarya</taxon>
        <taxon>Basidiomycota</taxon>
        <taxon>Agaricomycotina</taxon>
        <taxon>Agaricomycetes</taxon>
        <taxon>Agaricomycetidae</taxon>
        <taxon>Agaricales</taxon>
        <taxon>Marasmiineae</taxon>
        <taxon>Omphalotaceae</taxon>
        <taxon>Gymnopus</taxon>
    </lineage>
</organism>
<reference evidence="2" key="1">
    <citation type="journal article" date="2019" name="Environ. Microbiol.">
        <title>Fungal ecological strategies reflected in gene transcription - a case study of two litter decomposers.</title>
        <authorList>
            <person name="Barbi F."/>
            <person name="Kohler A."/>
            <person name="Barry K."/>
            <person name="Baskaran P."/>
            <person name="Daum C."/>
            <person name="Fauchery L."/>
            <person name="Ihrmark K."/>
            <person name="Kuo A."/>
            <person name="LaButti K."/>
            <person name="Lipzen A."/>
            <person name="Morin E."/>
            <person name="Grigoriev I.V."/>
            <person name="Henrissat B."/>
            <person name="Lindahl B."/>
            <person name="Martin F."/>
        </authorList>
    </citation>
    <scope>NUCLEOTIDE SEQUENCE</scope>
    <source>
        <strain evidence="2">JB14</strain>
    </source>
</reference>
<protein>
    <submittedName>
        <fullName evidence="2">Uncharacterized protein</fullName>
    </submittedName>
</protein>
<dbReference type="AlphaFoldDB" id="A0A6A4H2S3"/>
<evidence type="ECO:0000313" key="3">
    <source>
        <dbReference type="Proteomes" id="UP000799118"/>
    </source>
</evidence>
<gene>
    <name evidence="2" type="ORF">BT96DRAFT_1001109</name>
</gene>
<evidence type="ECO:0000313" key="2">
    <source>
        <dbReference type="EMBL" id="KAE9391635.1"/>
    </source>
</evidence>
<name>A0A6A4H2S3_9AGAR</name>
<sequence length="120" mass="13200">MAGPLHEEASKLEEYETNDKDYEALQEQEEELCRQKAESAPLRPRNYNPFAEICNHWSEAAHPLPPLTHPPQAQALLQLNMYDSNSKDLALPHASPASPAVPPLPPTASSTPPASSLDHN</sequence>